<feature type="region of interest" description="Disordered" evidence="1">
    <location>
        <begin position="177"/>
        <end position="196"/>
    </location>
</feature>
<dbReference type="InterPro" id="IPR045398">
    <property type="entry name" value="DUF6515"/>
</dbReference>
<evidence type="ECO:0000256" key="1">
    <source>
        <dbReference type="SAM" id="MobiDB-lite"/>
    </source>
</evidence>
<name>A0A7K1UA24_9BACT</name>
<sequence>MKNKIYLLFSLMVLVSMATASSADAQHRGGFYRGGGRTRVSVGIGIGGPGFYGGYYHYAPRPYYYYRPYYHYYGPPIGFRVGVLPYGFLTFNTAWGPYYYYDGFFYQPYAGSSSSSSSEQYQVVDPPMGVVIPKLPNGSKQVEINGNTYYEKNGTLYQEVMQNNVRKYVVVGKDGQLETDENNNNNNGNQQDNAAPVQGDVMATLPEGSRGVEINGQQLYVSPDGMYYQEVINSDNSRGYKVVGKMSADN</sequence>
<organism evidence="3 4">
    <name type="scientific">Chitinophaga tropicalis</name>
    <dbReference type="NCBI Taxonomy" id="2683588"/>
    <lineage>
        <taxon>Bacteria</taxon>
        <taxon>Pseudomonadati</taxon>
        <taxon>Bacteroidota</taxon>
        <taxon>Chitinophagia</taxon>
        <taxon>Chitinophagales</taxon>
        <taxon>Chitinophagaceae</taxon>
        <taxon>Chitinophaga</taxon>
    </lineage>
</organism>
<dbReference type="RefSeq" id="WP_157308552.1">
    <property type="nucleotide sequence ID" value="NZ_WRXN01000011.1"/>
</dbReference>
<dbReference type="EMBL" id="WRXN01000011">
    <property type="protein sequence ID" value="MVT11130.1"/>
    <property type="molecule type" value="Genomic_DNA"/>
</dbReference>
<feature type="compositionally biased region" description="Low complexity" evidence="1">
    <location>
        <begin position="182"/>
        <end position="193"/>
    </location>
</feature>
<dbReference type="Proteomes" id="UP000461730">
    <property type="component" value="Unassembled WGS sequence"/>
</dbReference>
<keyword evidence="4" id="KW-1185">Reference proteome</keyword>
<feature type="chain" id="PRO_5029852015" evidence="2">
    <location>
        <begin position="26"/>
        <end position="250"/>
    </location>
</feature>
<proteinExistence type="predicted"/>
<dbReference type="Pfam" id="PF20125">
    <property type="entry name" value="DUF6515"/>
    <property type="match status" value="1"/>
</dbReference>
<gene>
    <name evidence="3" type="ORF">GO493_22875</name>
</gene>
<reference evidence="3 4" key="1">
    <citation type="submission" date="2019-12" db="EMBL/GenBank/DDBJ databases">
        <title>Chitinophaga sp. strain ysch24 (GDMCC 1.1355), whole genome shotgun sequence.</title>
        <authorList>
            <person name="Zhang X."/>
        </authorList>
    </citation>
    <scope>NUCLEOTIDE SEQUENCE [LARGE SCALE GENOMIC DNA]</scope>
    <source>
        <strain evidence="4">ysch24</strain>
    </source>
</reference>
<comment type="caution">
    <text evidence="3">The sequence shown here is derived from an EMBL/GenBank/DDBJ whole genome shotgun (WGS) entry which is preliminary data.</text>
</comment>
<accession>A0A7K1UA24</accession>
<keyword evidence="2" id="KW-0732">Signal</keyword>
<evidence type="ECO:0000313" key="4">
    <source>
        <dbReference type="Proteomes" id="UP000461730"/>
    </source>
</evidence>
<feature type="signal peptide" evidence="2">
    <location>
        <begin position="1"/>
        <end position="25"/>
    </location>
</feature>
<protein>
    <submittedName>
        <fullName evidence="3">Uncharacterized protein</fullName>
    </submittedName>
</protein>
<dbReference type="AlphaFoldDB" id="A0A7K1UA24"/>
<evidence type="ECO:0000313" key="3">
    <source>
        <dbReference type="EMBL" id="MVT11130.1"/>
    </source>
</evidence>
<evidence type="ECO:0000256" key="2">
    <source>
        <dbReference type="SAM" id="SignalP"/>
    </source>
</evidence>